<sequence>MRQSSTRADGTADGTGAVVKTRYGLVRGRATAGVHAFLGLPYAAPPFGANRFRPPQPVEPWNGIREAVDFGATPPQSAIPPPHDVFYPLVPGEDCLNLNIWSADLGRAGQPVMVWIPGGGFDGGASGLYDGSRFARDGVVCVTINTRRGADGFLDLGDGVTNMGLLDPVAALIWVQENIAAFGGDPGNVTIFGESAGAMLVGTLLGMPAARGLFQRAIMQSGAGNMVFTSDTAQDVSHRLATALGVAPERRAIADVPVKRLLDAQPQVAAELAAHPDATRWGGEPGARVNLWQPVVDGVVLPDRPIETIKAGASAEVDVLIGQNAEEGRLSLVPFGLLDQITDEQLAAAMAAYGLPIDRALGGYREAYPGAGPGDLLSILQGDWYYRIPAIRLAEARGGVAPTYMYEFTWRSPQFDGLLGACHFLEVPFVFDVLDDERMQLLTGAEPPQPLADTMHEAWVSFAATGDPGWPSYRPARRTVIRFADVSGLVDDPHPIRPLWDGLRSG</sequence>
<protein>
    <recommendedName>
        <fullName evidence="3">Carboxylic ester hydrolase</fullName>
        <ecNumber evidence="3">3.1.1.-</ecNumber>
    </recommendedName>
</protein>
<comment type="caution">
    <text evidence="5">The sequence shown here is derived from an EMBL/GenBank/DDBJ whole genome shotgun (WGS) entry which is preliminary data.</text>
</comment>
<dbReference type="Proteomes" id="UP000460435">
    <property type="component" value="Unassembled WGS sequence"/>
</dbReference>
<gene>
    <name evidence="5" type="ORF">F7O44_25290</name>
</gene>
<evidence type="ECO:0000313" key="5">
    <source>
        <dbReference type="EMBL" id="NDL60395.1"/>
    </source>
</evidence>
<dbReference type="InterPro" id="IPR050309">
    <property type="entry name" value="Type-B_Carboxylest/Lipase"/>
</dbReference>
<feature type="domain" description="Carboxylesterase type B" evidence="4">
    <location>
        <begin position="17"/>
        <end position="332"/>
    </location>
</feature>
<dbReference type="Gene3D" id="3.40.50.1820">
    <property type="entry name" value="alpha/beta hydrolase"/>
    <property type="match status" value="1"/>
</dbReference>
<dbReference type="PANTHER" id="PTHR11559">
    <property type="entry name" value="CARBOXYLESTERASE"/>
    <property type="match status" value="1"/>
</dbReference>
<feature type="domain" description="Carboxylesterase type B" evidence="4">
    <location>
        <begin position="380"/>
        <end position="469"/>
    </location>
</feature>
<dbReference type="InterPro" id="IPR019826">
    <property type="entry name" value="Carboxylesterase_B_AS"/>
</dbReference>
<dbReference type="InterPro" id="IPR029058">
    <property type="entry name" value="AB_hydrolase_fold"/>
</dbReference>
<evidence type="ECO:0000256" key="2">
    <source>
        <dbReference type="ARBA" id="ARBA00022801"/>
    </source>
</evidence>
<dbReference type="Pfam" id="PF00135">
    <property type="entry name" value="COesterase"/>
    <property type="match status" value="2"/>
</dbReference>
<dbReference type="RefSeq" id="WP_162453096.1">
    <property type="nucleotide sequence ID" value="NZ_WLZY01000011.1"/>
</dbReference>
<name>A0A7K3MAQ4_9ACTN</name>
<proteinExistence type="inferred from homology"/>
<dbReference type="InterPro" id="IPR002018">
    <property type="entry name" value="CarbesteraseB"/>
</dbReference>
<accession>A0A7K3MAQ4</accession>
<dbReference type="SUPFAM" id="SSF53474">
    <property type="entry name" value="alpha/beta-Hydrolases"/>
    <property type="match status" value="1"/>
</dbReference>
<dbReference type="EC" id="3.1.1.-" evidence="3"/>
<evidence type="ECO:0000313" key="6">
    <source>
        <dbReference type="Proteomes" id="UP000460435"/>
    </source>
</evidence>
<dbReference type="AlphaFoldDB" id="A0A7K3MAQ4"/>
<keyword evidence="6" id="KW-1185">Reference proteome</keyword>
<dbReference type="GO" id="GO:0016787">
    <property type="term" value="F:hydrolase activity"/>
    <property type="evidence" value="ECO:0007669"/>
    <property type="project" value="UniProtKB-KW"/>
</dbReference>
<evidence type="ECO:0000256" key="3">
    <source>
        <dbReference type="RuleBase" id="RU361235"/>
    </source>
</evidence>
<keyword evidence="2 3" id="KW-0378">Hydrolase</keyword>
<evidence type="ECO:0000256" key="1">
    <source>
        <dbReference type="ARBA" id="ARBA00005964"/>
    </source>
</evidence>
<dbReference type="PROSITE" id="PS00122">
    <property type="entry name" value="CARBOXYLESTERASE_B_1"/>
    <property type="match status" value="1"/>
</dbReference>
<evidence type="ECO:0000259" key="4">
    <source>
        <dbReference type="Pfam" id="PF00135"/>
    </source>
</evidence>
<comment type="similarity">
    <text evidence="1 3">Belongs to the type-B carboxylesterase/lipase family.</text>
</comment>
<reference evidence="5 6" key="1">
    <citation type="submission" date="2019-11" db="EMBL/GenBank/DDBJ databases">
        <authorList>
            <person name="Li X.-J."/>
            <person name="Feng X.-M."/>
        </authorList>
    </citation>
    <scope>NUCLEOTIDE SEQUENCE [LARGE SCALE GENOMIC DNA]</scope>
    <source>
        <strain evidence="5 6">XMNu-373</strain>
    </source>
</reference>
<organism evidence="5 6">
    <name type="scientific">Phytoactinopolyspora mesophila</name>
    <dbReference type="NCBI Taxonomy" id="2650750"/>
    <lineage>
        <taxon>Bacteria</taxon>
        <taxon>Bacillati</taxon>
        <taxon>Actinomycetota</taxon>
        <taxon>Actinomycetes</taxon>
        <taxon>Jiangellales</taxon>
        <taxon>Jiangellaceae</taxon>
        <taxon>Phytoactinopolyspora</taxon>
    </lineage>
</organism>
<dbReference type="EMBL" id="WLZY01000011">
    <property type="protein sequence ID" value="NDL60395.1"/>
    <property type="molecule type" value="Genomic_DNA"/>
</dbReference>